<feature type="compositionally biased region" description="Basic and acidic residues" evidence="3">
    <location>
        <begin position="58"/>
        <end position="67"/>
    </location>
</feature>
<dbReference type="STRING" id="1486262.TM49_18970"/>
<dbReference type="Gene3D" id="3.40.50.720">
    <property type="entry name" value="NAD(P)-binding Rossmann-like Domain"/>
    <property type="match status" value="1"/>
</dbReference>
<dbReference type="InterPro" id="IPR002347">
    <property type="entry name" value="SDR_fam"/>
</dbReference>
<dbReference type="OrthoDB" id="9809287at2"/>
<organism evidence="4 5">
    <name type="scientific">Martelella endophytica</name>
    <dbReference type="NCBI Taxonomy" id="1486262"/>
    <lineage>
        <taxon>Bacteria</taxon>
        <taxon>Pseudomonadati</taxon>
        <taxon>Pseudomonadota</taxon>
        <taxon>Alphaproteobacteria</taxon>
        <taxon>Hyphomicrobiales</taxon>
        <taxon>Aurantimonadaceae</taxon>
        <taxon>Martelella</taxon>
    </lineage>
</organism>
<dbReference type="EMBL" id="CP010803">
    <property type="protein sequence ID" value="AJY47280.1"/>
    <property type="molecule type" value="Genomic_DNA"/>
</dbReference>
<dbReference type="Pfam" id="PF13561">
    <property type="entry name" value="adh_short_C2"/>
    <property type="match status" value="1"/>
</dbReference>
<gene>
    <name evidence="4" type="ORF">TM49_18970</name>
</gene>
<dbReference type="PANTHER" id="PTHR48107:SF16">
    <property type="entry name" value="NADPH-DEPENDENT ALDEHYDE REDUCTASE 1, CHLOROPLASTIC"/>
    <property type="match status" value="1"/>
</dbReference>
<dbReference type="SUPFAM" id="SSF51735">
    <property type="entry name" value="NAD(P)-binding Rossmann-fold domains"/>
    <property type="match status" value="1"/>
</dbReference>
<evidence type="ECO:0000256" key="3">
    <source>
        <dbReference type="SAM" id="MobiDB-lite"/>
    </source>
</evidence>
<dbReference type="GO" id="GO:0016614">
    <property type="term" value="F:oxidoreductase activity, acting on CH-OH group of donors"/>
    <property type="evidence" value="ECO:0007669"/>
    <property type="project" value="UniProtKB-ARBA"/>
</dbReference>
<dbReference type="PRINTS" id="PR00081">
    <property type="entry name" value="GDHRDH"/>
</dbReference>
<name>A0A0D5LTH1_MAREN</name>
<protein>
    <submittedName>
        <fullName evidence="4">Short-chain dehydrogenase</fullName>
    </submittedName>
</protein>
<dbReference type="RefSeq" id="WP_045683551.1">
    <property type="nucleotide sequence ID" value="NZ_CP010803.1"/>
</dbReference>
<dbReference type="InterPro" id="IPR020904">
    <property type="entry name" value="Sc_DH/Rdtase_CS"/>
</dbReference>
<dbReference type="FunFam" id="3.40.50.720:FF:000084">
    <property type="entry name" value="Short-chain dehydrogenase reductase"/>
    <property type="match status" value="1"/>
</dbReference>
<accession>A0A0D5LTH1</accession>
<evidence type="ECO:0000313" key="5">
    <source>
        <dbReference type="Proteomes" id="UP000032611"/>
    </source>
</evidence>
<dbReference type="KEGG" id="mey:TM49_18970"/>
<proteinExistence type="inferred from homology"/>
<dbReference type="PRINTS" id="PR00080">
    <property type="entry name" value="SDRFAMILY"/>
</dbReference>
<dbReference type="InterPro" id="IPR036291">
    <property type="entry name" value="NAD(P)-bd_dom_sf"/>
</dbReference>
<keyword evidence="2" id="KW-0560">Oxidoreductase</keyword>
<dbReference type="Proteomes" id="UP000032611">
    <property type="component" value="Chromosome"/>
</dbReference>
<evidence type="ECO:0000313" key="4">
    <source>
        <dbReference type="EMBL" id="AJY47280.1"/>
    </source>
</evidence>
<reference evidence="4 5" key="1">
    <citation type="journal article" date="2015" name="Genome Announc.">
        <title>Complete genome sequence of Martelella endophytica YC6887, which has antifungal activity associated with a halophyte.</title>
        <authorList>
            <person name="Khan A."/>
            <person name="Khan H."/>
            <person name="Chung E.J."/>
            <person name="Hossain M.T."/>
            <person name="Chung Y.R."/>
        </authorList>
    </citation>
    <scope>NUCLEOTIDE SEQUENCE [LARGE SCALE GENOMIC DNA]</scope>
    <source>
        <strain evidence="4">YC6887</strain>
    </source>
</reference>
<keyword evidence="5" id="KW-1185">Reference proteome</keyword>
<feature type="region of interest" description="Disordered" evidence="3">
    <location>
        <begin position="1"/>
        <end position="70"/>
    </location>
</feature>
<feature type="compositionally biased region" description="Basic and acidic residues" evidence="3">
    <location>
        <begin position="1"/>
        <end position="27"/>
    </location>
</feature>
<dbReference type="PROSITE" id="PS00061">
    <property type="entry name" value="ADH_SHORT"/>
    <property type="match status" value="1"/>
</dbReference>
<dbReference type="NCBIfam" id="NF005214">
    <property type="entry name" value="PRK06701.1"/>
    <property type="match status" value="1"/>
</dbReference>
<sequence length="323" mass="34749">MTNEQPSERTADHQRDIQEEIHERDQRGTSSGNSGAMQAGARNYPEPPLPEQSLPKPGQEHELEPRPMYDAPYYKGSEKLKDKVAIITGADSGIGRAVAILYAREGADIVVSYLSEDTDAEETKRAVEAEGRRCILSRGDIADLDYCRSLVDEAVTTLGKLDILVNNAGFQVHANELEDLSAEHFDQTMKTNLYGLYNMCRAAVPQMGEGGAIVNSGSVVGLHGKAQLLDYSITKGGIHAFTRSLASSLIARGIRVNAVAPGPVWTPLNPSDREAEDIAQFGGSVPMKRPAQPEELAPAYVFLASSHTASYITGEVLPVTGGG</sequence>
<dbReference type="AlphaFoldDB" id="A0A0D5LTH1"/>
<dbReference type="PANTHER" id="PTHR48107">
    <property type="entry name" value="NADPH-DEPENDENT ALDEHYDE REDUCTASE-LIKE PROTEIN, CHLOROPLASTIC-RELATED"/>
    <property type="match status" value="1"/>
</dbReference>
<dbReference type="PATRIC" id="fig|1486262.3.peg.3926"/>
<evidence type="ECO:0000256" key="1">
    <source>
        <dbReference type="ARBA" id="ARBA00006484"/>
    </source>
</evidence>
<dbReference type="HOGENOM" id="CLU_010194_4_1_5"/>
<evidence type="ECO:0000256" key="2">
    <source>
        <dbReference type="ARBA" id="ARBA00023002"/>
    </source>
</evidence>
<comment type="similarity">
    <text evidence="1">Belongs to the short-chain dehydrogenases/reductases (SDR) family.</text>
</comment>